<dbReference type="SMART" id="SM00487">
    <property type="entry name" value="DEXDc"/>
    <property type="match status" value="1"/>
</dbReference>
<dbReference type="InterPro" id="IPR014001">
    <property type="entry name" value="Helicase_ATP-bd"/>
</dbReference>
<evidence type="ECO:0000256" key="1">
    <source>
        <dbReference type="ARBA" id="ARBA00022723"/>
    </source>
</evidence>
<feature type="domain" description="Helicase ATP-binding" evidence="10">
    <location>
        <begin position="505"/>
        <end position="714"/>
    </location>
</feature>
<reference evidence="13" key="1">
    <citation type="journal article" date="2019" name="Mol. Biol. Evol.">
        <title>Blast fungal genomes show frequent chromosomal changes, gene gains and losses, and effector gene turnover.</title>
        <authorList>
            <person name="Gomez Luciano L.B."/>
            <person name="Jason Tsai I."/>
            <person name="Chuma I."/>
            <person name="Tosa Y."/>
            <person name="Chen Y.H."/>
            <person name="Li J.Y."/>
            <person name="Li M.Y."/>
            <person name="Jade Lu M.Y."/>
            <person name="Nakayashiki H."/>
            <person name="Li W.H."/>
        </authorList>
    </citation>
    <scope>NUCLEOTIDE SEQUENCE</scope>
    <source>
        <strain evidence="13">NI907</strain>
    </source>
</reference>
<keyword evidence="1" id="KW-0479">Metal-binding</keyword>
<dbReference type="GO" id="GO:0008094">
    <property type="term" value="F:ATP-dependent activity, acting on DNA"/>
    <property type="evidence" value="ECO:0007669"/>
    <property type="project" value="TreeGrafter"/>
</dbReference>
<reference evidence="13" key="2">
    <citation type="submission" date="2019-10" db="EMBL/GenBank/DDBJ databases">
        <authorList>
            <consortium name="NCBI Genome Project"/>
        </authorList>
    </citation>
    <scope>NUCLEOTIDE SEQUENCE</scope>
    <source>
        <strain evidence="13">NI907</strain>
    </source>
</reference>
<dbReference type="KEGG" id="pgri:PgNI_07565"/>
<dbReference type="InterPro" id="IPR049730">
    <property type="entry name" value="SNF2/RAD54-like_C"/>
</dbReference>
<dbReference type="GO" id="GO:0005524">
    <property type="term" value="F:ATP binding"/>
    <property type="evidence" value="ECO:0007669"/>
    <property type="project" value="UniProtKB-KW"/>
</dbReference>
<dbReference type="InterPro" id="IPR000330">
    <property type="entry name" value="SNF2_N"/>
</dbReference>
<dbReference type="Pfam" id="PF00271">
    <property type="entry name" value="Helicase_C"/>
    <property type="match status" value="1"/>
</dbReference>
<keyword evidence="6" id="KW-0067">ATP-binding</keyword>
<feature type="domain" description="Helicase C-terminal" evidence="11">
    <location>
        <begin position="997"/>
        <end position="1146"/>
    </location>
</feature>
<reference evidence="13" key="3">
    <citation type="submission" date="2025-08" db="UniProtKB">
        <authorList>
            <consortium name="RefSeq"/>
        </authorList>
    </citation>
    <scope>IDENTIFICATION</scope>
    <source>
        <strain evidence="13">NI907</strain>
    </source>
</reference>
<organism evidence="12 13">
    <name type="scientific">Pyricularia grisea</name>
    <name type="common">Crabgrass-specific blast fungus</name>
    <name type="synonym">Magnaporthe grisea</name>
    <dbReference type="NCBI Taxonomy" id="148305"/>
    <lineage>
        <taxon>Eukaryota</taxon>
        <taxon>Fungi</taxon>
        <taxon>Dikarya</taxon>
        <taxon>Ascomycota</taxon>
        <taxon>Pezizomycotina</taxon>
        <taxon>Sordariomycetes</taxon>
        <taxon>Sordariomycetidae</taxon>
        <taxon>Magnaporthales</taxon>
        <taxon>Pyriculariaceae</taxon>
        <taxon>Pyricularia</taxon>
    </lineage>
</organism>
<dbReference type="InterPro" id="IPR001841">
    <property type="entry name" value="Znf_RING"/>
</dbReference>
<protein>
    <submittedName>
        <fullName evidence="13">Uncharacterized protein</fullName>
    </submittedName>
</protein>
<dbReference type="PROSITE" id="PS51194">
    <property type="entry name" value="HELICASE_CTER"/>
    <property type="match status" value="1"/>
</dbReference>
<dbReference type="PANTHER" id="PTHR45626">
    <property type="entry name" value="TRANSCRIPTION TERMINATION FACTOR 2-RELATED"/>
    <property type="match status" value="1"/>
</dbReference>
<dbReference type="GO" id="GO:0016787">
    <property type="term" value="F:hydrolase activity"/>
    <property type="evidence" value="ECO:0007669"/>
    <property type="project" value="UniProtKB-KW"/>
</dbReference>
<evidence type="ECO:0000259" key="10">
    <source>
        <dbReference type="PROSITE" id="PS51192"/>
    </source>
</evidence>
<feature type="domain" description="RING-type" evidence="9">
    <location>
        <begin position="877"/>
        <end position="943"/>
    </location>
</feature>
<dbReference type="Gene3D" id="3.40.50.10810">
    <property type="entry name" value="Tandem AAA-ATPase domain"/>
    <property type="match status" value="1"/>
</dbReference>
<evidence type="ECO:0000256" key="7">
    <source>
        <dbReference type="PROSITE-ProRule" id="PRU00175"/>
    </source>
</evidence>
<evidence type="ECO:0000259" key="9">
    <source>
        <dbReference type="PROSITE" id="PS50089"/>
    </source>
</evidence>
<evidence type="ECO:0000256" key="8">
    <source>
        <dbReference type="SAM" id="MobiDB-lite"/>
    </source>
</evidence>
<feature type="region of interest" description="Disordered" evidence="8">
    <location>
        <begin position="398"/>
        <end position="421"/>
    </location>
</feature>
<dbReference type="PANTHER" id="PTHR45626:SF52">
    <property type="entry name" value="SINGLE-STRANDED DNA-DEPENDENT ATPASE (EUROFUNG)"/>
    <property type="match status" value="1"/>
</dbReference>
<dbReference type="GO" id="GO:0008270">
    <property type="term" value="F:zinc ion binding"/>
    <property type="evidence" value="ECO:0007669"/>
    <property type="project" value="UniProtKB-KW"/>
</dbReference>
<dbReference type="Proteomes" id="UP000515153">
    <property type="component" value="Unplaced"/>
</dbReference>
<dbReference type="CDD" id="cd18793">
    <property type="entry name" value="SF2_C_SNF"/>
    <property type="match status" value="1"/>
</dbReference>
<dbReference type="PROSITE" id="PS00518">
    <property type="entry name" value="ZF_RING_1"/>
    <property type="match status" value="1"/>
</dbReference>
<feature type="compositionally biased region" description="Low complexity" evidence="8">
    <location>
        <begin position="398"/>
        <end position="409"/>
    </location>
</feature>
<keyword evidence="4" id="KW-0378">Hydrolase</keyword>
<evidence type="ECO:0000256" key="3">
    <source>
        <dbReference type="ARBA" id="ARBA00022771"/>
    </source>
</evidence>
<dbReference type="SUPFAM" id="SSF57850">
    <property type="entry name" value="RING/U-box"/>
    <property type="match status" value="1"/>
</dbReference>
<evidence type="ECO:0000256" key="5">
    <source>
        <dbReference type="ARBA" id="ARBA00022833"/>
    </source>
</evidence>
<evidence type="ECO:0000256" key="6">
    <source>
        <dbReference type="ARBA" id="ARBA00022840"/>
    </source>
</evidence>
<accession>A0A6P8B0N1</accession>
<evidence type="ECO:0000259" key="11">
    <source>
        <dbReference type="PROSITE" id="PS51194"/>
    </source>
</evidence>
<evidence type="ECO:0000256" key="2">
    <source>
        <dbReference type="ARBA" id="ARBA00022741"/>
    </source>
</evidence>
<dbReference type="RefSeq" id="XP_030980710.1">
    <property type="nucleotide sequence ID" value="XM_031127575.1"/>
</dbReference>
<dbReference type="Pfam" id="PF00176">
    <property type="entry name" value="SNF2-rel_dom"/>
    <property type="match status" value="1"/>
</dbReference>
<dbReference type="SUPFAM" id="SSF52540">
    <property type="entry name" value="P-loop containing nucleoside triphosphate hydrolases"/>
    <property type="match status" value="2"/>
</dbReference>
<name>A0A6P8B0N1_PYRGI</name>
<gene>
    <name evidence="13" type="ORF">PgNI_07565</name>
</gene>
<feature type="compositionally biased region" description="Polar residues" evidence="8">
    <location>
        <begin position="210"/>
        <end position="220"/>
    </location>
</feature>
<dbReference type="InterPro" id="IPR038718">
    <property type="entry name" value="SNF2-like_sf"/>
</dbReference>
<proteinExistence type="predicted"/>
<keyword evidence="2" id="KW-0547">Nucleotide-binding</keyword>
<dbReference type="InterPro" id="IPR017907">
    <property type="entry name" value="Znf_RING_CS"/>
</dbReference>
<evidence type="ECO:0000313" key="13">
    <source>
        <dbReference type="RefSeq" id="XP_030980710.1"/>
    </source>
</evidence>
<keyword evidence="5" id="KW-0862">Zinc</keyword>
<keyword evidence="12" id="KW-1185">Reference proteome</keyword>
<dbReference type="SMART" id="SM00490">
    <property type="entry name" value="HELICc"/>
    <property type="match status" value="1"/>
</dbReference>
<dbReference type="AlphaFoldDB" id="A0A6P8B0N1"/>
<dbReference type="GO" id="GO:0005634">
    <property type="term" value="C:nucleus"/>
    <property type="evidence" value="ECO:0007669"/>
    <property type="project" value="TreeGrafter"/>
</dbReference>
<sequence length="1171" mass="130081">MAPNGTGIADPALSSPASHLGRHKRARSESAERSLPITSGPTGYYPNSDTEISYSNPAPKGRPMFAQAPPQNTTVMSWDPKALLNPKAAPQPAGSTPRPGHSGRATPSHVNPPQAFQFASPNAPSISIDLTDSDDTPEYQHGHGPTLAAGSGMGAMIERANNVESRVDVPQTKRRKIEVTNTNGQGTPIHGGSGMLGSYIKGQELGDGGTSTPARSPQTTVDLTDLNESDAASTDPGLVEVCFGMLEVAVVNCHTVPHPRPNGVALGGNDYWPPIKTVLRRMANDTATANVMVYDHTRQVFGSLDQKTAMGLVPLLDSAVLQFRTDCRIPSRRKQPGEVPGQATSKAYKIEITLFGRRKYSRTVGRILRERGLRLINPSIVPRGIKLHNPHLQFPNPAAAPSAPARPAPSTAYTQYTPAPTQRSVEEVRADVYGVFDDLNSDSLPLMEPGPNILTELLPHQKQGLAFMTGRETPDANKLPALWKERYVHGGHMEYYNVVTQQSEVTRPAHALGGILADMMGLGKTLSILSLISSSMDQAAEWATRVPQQPVQERRKQNSNKFKIPMQEPLGLTKLTRNSKATLLVCPLSTVTNWEEQIKQHVKPDTLSYYIYHGQNRIKDPAVLANYDLVITTYGSVSSELTARHKRRGNQYPLEEIGWFRVVLDEAHMIREQATLQFKAICRLQANRRWAVTGTPVQNRLDDLAALLAFIRLKPFDDRNKFNQHIVTPFKLADPEIIDKLRILVDSITLRRLKDRIHLPPRTDNVVKLTFSPEEQRLYDLFARNAKDRVQALTGTRERILGGKTYIHILQSILRLRLICAHGKDLLSEDDLKAVEGMTQDSAIDLDSDDDSDKPQMTDSKAYRTFDLMKETNNDTCVACQRKLGSNNEETDLESERQEDILGYLTPCFHLYCLKCIHLFRDEERGVGHSLDNHSVGECPNCHQMVKFICNEIRRTRADAEHEVSHQEKAKGHTVKSLEDYTGPHTKTRALVEDLLSSKAHSELMPDEPPIKSVVFSGWTSHLDLIEIALDRAGITHTRLDGKMSRLARTQAMDRFRDDPSVQVILVSIMAGGLGLNLTAGNHVYVMEPQYNPAAEAQAVDRVHRLGQKRPVRIIRYIMENSFEEQMVALQQKKIKLANLSMDRGESTGPSGADKREAARQRLMDLKDLFK</sequence>
<feature type="region of interest" description="Disordered" evidence="8">
    <location>
        <begin position="1"/>
        <end position="112"/>
    </location>
</feature>
<feature type="compositionally biased region" description="Polar residues" evidence="8">
    <location>
        <begin position="411"/>
        <end position="421"/>
    </location>
</feature>
<dbReference type="Gene3D" id="3.40.50.300">
    <property type="entry name" value="P-loop containing nucleotide triphosphate hydrolases"/>
    <property type="match status" value="1"/>
</dbReference>
<dbReference type="InterPro" id="IPR027417">
    <property type="entry name" value="P-loop_NTPase"/>
</dbReference>
<feature type="compositionally biased region" description="Polar residues" evidence="8">
    <location>
        <begin position="36"/>
        <end position="56"/>
    </location>
</feature>
<dbReference type="InterPro" id="IPR001650">
    <property type="entry name" value="Helicase_C-like"/>
</dbReference>
<dbReference type="InterPro" id="IPR050628">
    <property type="entry name" value="SNF2_RAD54_helicase_TF"/>
</dbReference>
<evidence type="ECO:0000313" key="12">
    <source>
        <dbReference type="Proteomes" id="UP000515153"/>
    </source>
</evidence>
<dbReference type="PROSITE" id="PS51192">
    <property type="entry name" value="HELICASE_ATP_BIND_1"/>
    <property type="match status" value="1"/>
</dbReference>
<evidence type="ECO:0000256" key="4">
    <source>
        <dbReference type="ARBA" id="ARBA00022801"/>
    </source>
</evidence>
<feature type="region of interest" description="Disordered" evidence="8">
    <location>
        <begin position="180"/>
        <end position="220"/>
    </location>
</feature>
<dbReference type="GeneID" id="41962484"/>
<dbReference type="CDD" id="cd18008">
    <property type="entry name" value="DEXDc_SHPRH-like"/>
    <property type="match status" value="1"/>
</dbReference>
<dbReference type="PROSITE" id="PS50089">
    <property type="entry name" value="ZF_RING_2"/>
    <property type="match status" value="1"/>
</dbReference>
<dbReference type="GO" id="GO:0006281">
    <property type="term" value="P:DNA repair"/>
    <property type="evidence" value="ECO:0007669"/>
    <property type="project" value="TreeGrafter"/>
</dbReference>
<keyword evidence="3 7" id="KW-0863">Zinc-finger</keyword>